<accession>A0A1E7EY36</accession>
<keyword evidence="4" id="KW-0813">Transport</keyword>
<proteinExistence type="predicted"/>
<dbReference type="SUPFAM" id="SSF103473">
    <property type="entry name" value="MFS general substrate transporter"/>
    <property type="match status" value="1"/>
</dbReference>
<evidence type="ECO:0000256" key="12">
    <source>
        <dbReference type="SAM" id="Phobius"/>
    </source>
</evidence>
<feature type="transmembrane region" description="Helical" evidence="12">
    <location>
        <begin position="265"/>
        <end position="286"/>
    </location>
</feature>
<comment type="subcellular location">
    <subcellularLocation>
        <location evidence="2">Cell membrane</location>
        <topology evidence="2">Multi-pass membrane protein</topology>
    </subcellularLocation>
</comment>
<dbReference type="InterPro" id="IPR008509">
    <property type="entry name" value="MOT2/MFSD5"/>
</dbReference>
<dbReference type="GO" id="GO:0006811">
    <property type="term" value="P:monoatomic ion transport"/>
    <property type="evidence" value="ECO:0007669"/>
    <property type="project" value="UniProtKB-KW"/>
</dbReference>
<dbReference type="PANTHER" id="PTHR23516:SF1">
    <property type="entry name" value="MOLYBDATE-ANION TRANSPORTER"/>
    <property type="match status" value="1"/>
</dbReference>
<name>A0A1E7EY36_9STRA</name>
<sequence>MLSTTFKVLQSIDSRRSSSNDSSKDDAAAKTKPDSVKDLQRKFLSVFWLLRCADWLQGPYFYEVYASKIFGGAPASMSMVSRLFLTGFASTALFGPAVGRAVDTYGRKKGTLAFSIIYAIGALSTKSPLLLVLLFGRVMSGIGTSLLFSAPESWLVGESQKSGDDPTGEYLGETFGMAYAGDSIVAIIAGQLASLAATKRGPTGPFELSTGFLLAGGLLASFLWKENLAAKSSSSSDSTNDDEKEESGKPSIKDAIKVIRADPKIMMVGGVQSLFEAAMYIFVLQWPPAIAKAVAKSFGDGAGTPYGTVFSTFMACCLFGSTLFGQFAKMKGPTTEGVTAGMLAVATVAMSTATYTVSTASTASGLLPLVASFFAFEACVGMYFPSIGTLRSKYVPDSHRSVIMNLFGIPLNILVVSVFMFVKYLGVNGALGVSSCALGLATLCMVKLNMLIANEKVKDPVLA</sequence>
<dbReference type="Proteomes" id="UP000095751">
    <property type="component" value="Unassembled WGS sequence"/>
</dbReference>
<feature type="transmembrane region" description="Helical" evidence="12">
    <location>
        <begin position="402"/>
        <end position="422"/>
    </location>
</feature>
<gene>
    <name evidence="13" type="ORF">FRACYDRAFT_193265</name>
</gene>
<dbReference type="AlphaFoldDB" id="A0A1E7EY36"/>
<reference evidence="13 14" key="1">
    <citation type="submission" date="2016-09" db="EMBL/GenBank/DDBJ databases">
        <title>Extensive genetic diversity and differential bi-allelic expression allows diatom success in the polar Southern Ocean.</title>
        <authorList>
            <consortium name="DOE Joint Genome Institute"/>
            <person name="Mock T."/>
            <person name="Otillar R.P."/>
            <person name="Strauss J."/>
            <person name="Dupont C."/>
            <person name="Frickenhaus S."/>
            <person name="Maumus F."/>
            <person name="Mcmullan M."/>
            <person name="Sanges R."/>
            <person name="Schmutz J."/>
            <person name="Toseland A."/>
            <person name="Valas R."/>
            <person name="Veluchamy A."/>
            <person name="Ward B.J."/>
            <person name="Allen A."/>
            <person name="Barry K."/>
            <person name="Falciatore A."/>
            <person name="Ferrante M."/>
            <person name="Fortunato A.E."/>
            <person name="Gloeckner G."/>
            <person name="Gruber A."/>
            <person name="Hipkin R."/>
            <person name="Janech M."/>
            <person name="Kroth P."/>
            <person name="Leese F."/>
            <person name="Lindquist E."/>
            <person name="Lyon B.R."/>
            <person name="Martin J."/>
            <person name="Mayer C."/>
            <person name="Parker M."/>
            <person name="Quesneville H."/>
            <person name="Raymond J."/>
            <person name="Uhlig C."/>
            <person name="Valentin K.U."/>
            <person name="Worden A.Z."/>
            <person name="Armbrust E.V."/>
            <person name="Bowler C."/>
            <person name="Green B."/>
            <person name="Moulton V."/>
            <person name="Van Oosterhout C."/>
            <person name="Grigoriev I."/>
        </authorList>
    </citation>
    <scope>NUCLEOTIDE SEQUENCE [LARGE SCALE GENOMIC DNA]</scope>
    <source>
        <strain evidence="13 14">CCMP1102</strain>
    </source>
</reference>
<evidence type="ECO:0000256" key="9">
    <source>
        <dbReference type="ARBA" id="ARBA00023136"/>
    </source>
</evidence>
<evidence type="ECO:0000256" key="5">
    <source>
        <dbReference type="ARBA" id="ARBA00022475"/>
    </source>
</evidence>
<feature type="transmembrane region" description="Helical" evidence="12">
    <location>
        <begin position="306"/>
        <end position="325"/>
    </location>
</feature>
<evidence type="ECO:0000313" key="14">
    <source>
        <dbReference type="Proteomes" id="UP000095751"/>
    </source>
</evidence>
<feature type="transmembrane region" description="Helical" evidence="12">
    <location>
        <begin position="337"/>
        <end position="357"/>
    </location>
</feature>
<evidence type="ECO:0000256" key="11">
    <source>
        <dbReference type="ARBA" id="ARBA00032555"/>
    </source>
</evidence>
<dbReference type="KEGG" id="fcy:FRACYDRAFT_193265"/>
<keyword evidence="5" id="KW-1003">Cell membrane</keyword>
<evidence type="ECO:0000256" key="10">
    <source>
        <dbReference type="ARBA" id="ARBA00030646"/>
    </source>
</evidence>
<dbReference type="Gene3D" id="1.20.1250.20">
    <property type="entry name" value="MFS general substrate transporter like domains"/>
    <property type="match status" value="1"/>
</dbReference>
<evidence type="ECO:0000256" key="1">
    <source>
        <dbReference type="ARBA" id="ARBA00003019"/>
    </source>
</evidence>
<evidence type="ECO:0000256" key="2">
    <source>
        <dbReference type="ARBA" id="ARBA00004651"/>
    </source>
</evidence>
<dbReference type="InterPro" id="IPR036259">
    <property type="entry name" value="MFS_trans_sf"/>
</dbReference>
<evidence type="ECO:0000256" key="6">
    <source>
        <dbReference type="ARBA" id="ARBA00022692"/>
    </source>
</evidence>
<evidence type="ECO:0000313" key="13">
    <source>
        <dbReference type="EMBL" id="OEU10715.1"/>
    </source>
</evidence>
<keyword evidence="14" id="KW-1185">Reference proteome</keyword>
<feature type="transmembrane region" description="Helical" evidence="12">
    <location>
        <begin position="428"/>
        <end position="448"/>
    </location>
</feature>
<keyword evidence="7 12" id="KW-1133">Transmembrane helix</keyword>
<dbReference type="GO" id="GO:0015098">
    <property type="term" value="F:molybdate ion transmembrane transporter activity"/>
    <property type="evidence" value="ECO:0007669"/>
    <property type="project" value="InterPro"/>
</dbReference>
<evidence type="ECO:0000256" key="7">
    <source>
        <dbReference type="ARBA" id="ARBA00022989"/>
    </source>
</evidence>
<organism evidence="13 14">
    <name type="scientific">Fragilariopsis cylindrus CCMP1102</name>
    <dbReference type="NCBI Taxonomy" id="635003"/>
    <lineage>
        <taxon>Eukaryota</taxon>
        <taxon>Sar</taxon>
        <taxon>Stramenopiles</taxon>
        <taxon>Ochrophyta</taxon>
        <taxon>Bacillariophyta</taxon>
        <taxon>Bacillariophyceae</taxon>
        <taxon>Bacillariophycidae</taxon>
        <taxon>Bacillariales</taxon>
        <taxon>Bacillariaceae</taxon>
        <taxon>Fragilariopsis</taxon>
    </lineage>
</organism>
<protein>
    <recommendedName>
        <fullName evidence="3">Molybdate-anion transporter</fullName>
    </recommendedName>
    <alternativeName>
        <fullName evidence="10">Major facilitator superfamily domain-containing protein 5</fullName>
    </alternativeName>
    <alternativeName>
        <fullName evidence="11">Molybdate transporter 2 homolog</fullName>
    </alternativeName>
</protein>
<dbReference type="OrthoDB" id="263957at2759"/>
<dbReference type="InParanoid" id="A0A1E7EY36"/>
<keyword evidence="9 12" id="KW-0472">Membrane</keyword>
<feature type="transmembrane region" description="Helical" evidence="12">
    <location>
        <begin position="369"/>
        <end position="390"/>
    </location>
</feature>
<keyword evidence="8" id="KW-0406">Ion transport</keyword>
<feature type="transmembrane region" description="Helical" evidence="12">
    <location>
        <begin position="114"/>
        <end position="135"/>
    </location>
</feature>
<keyword evidence="6 12" id="KW-0812">Transmembrane</keyword>
<evidence type="ECO:0000256" key="4">
    <source>
        <dbReference type="ARBA" id="ARBA00022448"/>
    </source>
</evidence>
<dbReference type="EMBL" id="KV784370">
    <property type="protein sequence ID" value="OEU10715.1"/>
    <property type="molecule type" value="Genomic_DNA"/>
</dbReference>
<dbReference type="PANTHER" id="PTHR23516">
    <property type="entry name" value="SAM (S-ADENOSYL METHIONINE) TRANSPORTER"/>
    <property type="match status" value="1"/>
</dbReference>
<evidence type="ECO:0000256" key="8">
    <source>
        <dbReference type="ARBA" id="ARBA00023065"/>
    </source>
</evidence>
<dbReference type="CDD" id="cd17487">
    <property type="entry name" value="MFS_MFSD5_like"/>
    <property type="match status" value="1"/>
</dbReference>
<evidence type="ECO:0000256" key="3">
    <source>
        <dbReference type="ARBA" id="ARBA00021242"/>
    </source>
</evidence>
<feature type="transmembrane region" description="Helical" evidence="12">
    <location>
        <begin position="83"/>
        <end position="102"/>
    </location>
</feature>
<dbReference type="GO" id="GO:0005886">
    <property type="term" value="C:plasma membrane"/>
    <property type="evidence" value="ECO:0007669"/>
    <property type="project" value="UniProtKB-SubCell"/>
</dbReference>
<dbReference type="Pfam" id="PF05631">
    <property type="entry name" value="MFS_5"/>
    <property type="match status" value="1"/>
</dbReference>
<comment type="function">
    <text evidence="1">Mediates high-affinity intracellular uptake of the rare oligo-element molybdenum.</text>
</comment>